<dbReference type="PANTHER" id="PTHR34311:SF4">
    <property type="entry name" value="NEMATODE SPECIFIC PEPTIDE FAMILY"/>
    <property type="match status" value="1"/>
</dbReference>
<evidence type="ECO:0000256" key="1">
    <source>
        <dbReference type="SAM" id="SignalP"/>
    </source>
</evidence>
<evidence type="ECO:0000313" key="2">
    <source>
        <dbReference type="EMBL" id="CAJ0572522.1"/>
    </source>
</evidence>
<feature type="chain" id="PRO_5041262103" evidence="1">
    <location>
        <begin position="17"/>
        <end position="267"/>
    </location>
</feature>
<reference evidence="2" key="1">
    <citation type="submission" date="2023-06" db="EMBL/GenBank/DDBJ databases">
        <authorList>
            <person name="Delattre M."/>
        </authorList>
    </citation>
    <scope>NUCLEOTIDE SEQUENCE</scope>
    <source>
        <strain evidence="2">AF72</strain>
    </source>
</reference>
<dbReference type="Proteomes" id="UP001177023">
    <property type="component" value="Unassembled WGS sequence"/>
</dbReference>
<organism evidence="2 3">
    <name type="scientific">Mesorhabditis spiculigera</name>
    <dbReference type="NCBI Taxonomy" id="96644"/>
    <lineage>
        <taxon>Eukaryota</taxon>
        <taxon>Metazoa</taxon>
        <taxon>Ecdysozoa</taxon>
        <taxon>Nematoda</taxon>
        <taxon>Chromadorea</taxon>
        <taxon>Rhabditida</taxon>
        <taxon>Rhabditina</taxon>
        <taxon>Rhabditomorpha</taxon>
        <taxon>Rhabditoidea</taxon>
        <taxon>Rhabditidae</taxon>
        <taxon>Mesorhabditinae</taxon>
        <taxon>Mesorhabditis</taxon>
    </lineage>
</organism>
<keyword evidence="3" id="KW-1185">Reference proteome</keyword>
<name>A0AA36CQU1_9BILA</name>
<proteinExistence type="predicted"/>
<dbReference type="AlphaFoldDB" id="A0AA36CQU1"/>
<feature type="signal peptide" evidence="1">
    <location>
        <begin position="1"/>
        <end position="16"/>
    </location>
</feature>
<dbReference type="EMBL" id="CATQJA010002600">
    <property type="protein sequence ID" value="CAJ0572522.1"/>
    <property type="molecule type" value="Genomic_DNA"/>
</dbReference>
<accession>A0AA36CQU1</accession>
<feature type="non-terminal residue" evidence="2">
    <location>
        <position position="1"/>
    </location>
</feature>
<gene>
    <name evidence="2" type="ORF">MSPICULIGERA_LOCUS10906</name>
</gene>
<sequence length="267" mass="29864">MRGLYAFAALIGLLWAQGGVPDLCDEVRFQSCTVNLGEFWGADPNAIWESPALFAETINQRFLAPYDLSNLVKVCNGLSLFYQCLSQRNLGACLGPLGWVARNRAPIIAYAFDGMLSSLQFQCGPGMNSLIYAPNVTACLQRVTVNYDAQIKDFYRSFELNVTHDVNNACTYGQTLVNGISSIYASGPCLAYRGHAQWYSCEMTRNYVFSQFRHCQHQISCPKDVTSESDFSSVVRHDEQGNPSFLLPAHWYKDSSGNWEMAPAKWI</sequence>
<keyword evidence="1" id="KW-0732">Signal</keyword>
<dbReference type="PANTHER" id="PTHR34311">
    <property type="entry name" value="PROTEIN CBG21698-RELATED"/>
    <property type="match status" value="1"/>
</dbReference>
<comment type="caution">
    <text evidence="2">The sequence shown here is derived from an EMBL/GenBank/DDBJ whole genome shotgun (WGS) entry which is preliminary data.</text>
</comment>
<protein>
    <submittedName>
        <fullName evidence="2">Uncharacterized protein</fullName>
    </submittedName>
</protein>
<evidence type="ECO:0000313" key="3">
    <source>
        <dbReference type="Proteomes" id="UP001177023"/>
    </source>
</evidence>